<feature type="region of interest" description="Disordered" evidence="1">
    <location>
        <begin position="378"/>
        <end position="425"/>
    </location>
</feature>
<feature type="non-terminal residue" evidence="4">
    <location>
        <position position="542"/>
    </location>
</feature>
<reference evidence="4 5" key="1">
    <citation type="journal article" date="2015" name="Genome Biol. Evol.">
        <title>Comparative Genomics of a Bacterivorous Green Alga Reveals Evolutionary Causalities and Consequences of Phago-Mixotrophic Mode of Nutrition.</title>
        <authorList>
            <person name="Burns J.A."/>
            <person name="Paasch A."/>
            <person name="Narechania A."/>
            <person name="Kim E."/>
        </authorList>
    </citation>
    <scope>NUCLEOTIDE SEQUENCE [LARGE SCALE GENOMIC DNA]</scope>
    <source>
        <strain evidence="4 5">PLY_AMNH</strain>
    </source>
</reference>
<dbReference type="InterPro" id="IPR011430">
    <property type="entry name" value="UTP20_N"/>
</dbReference>
<feature type="domain" description="U3 small nucleolar RNA-associated protein 20" evidence="3">
    <location>
        <begin position="463"/>
        <end position="542"/>
    </location>
</feature>
<dbReference type="InterPro" id="IPR046523">
    <property type="entry name" value="UTP20_dom"/>
</dbReference>
<evidence type="ECO:0000313" key="4">
    <source>
        <dbReference type="EMBL" id="KAK3258034.1"/>
    </source>
</evidence>
<dbReference type="AlphaFoldDB" id="A0AAE0KRR4"/>
<feature type="compositionally biased region" description="Acidic residues" evidence="1">
    <location>
        <begin position="396"/>
        <end position="415"/>
    </location>
</feature>
<comment type="caution">
    <text evidence="4">The sequence shown here is derived from an EMBL/GenBank/DDBJ whole genome shotgun (WGS) entry which is preliminary data.</text>
</comment>
<gene>
    <name evidence="4" type="ORF">CYMTET_32905</name>
</gene>
<evidence type="ECO:0000259" key="3">
    <source>
        <dbReference type="Pfam" id="PF20416"/>
    </source>
</evidence>
<evidence type="ECO:0000256" key="1">
    <source>
        <dbReference type="SAM" id="MobiDB-lite"/>
    </source>
</evidence>
<protein>
    <submittedName>
        <fullName evidence="4">Uncharacterized protein</fullName>
    </submittedName>
</protein>
<feature type="compositionally biased region" description="Basic and acidic residues" evidence="1">
    <location>
        <begin position="378"/>
        <end position="390"/>
    </location>
</feature>
<dbReference type="Pfam" id="PF07539">
    <property type="entry name" value="UTP20_N"/>
    <property type="match status" value="1"/>
</dbReference>
<dbReference type="Gene3D" id="1.25.10.10">
    <property type="entry name" value="Leucine-rich Repeat Variant"/>
    <property type="match status" value="1"/>
</dbReference>
<dbReference type="GO" id="GO:0032040">
    <property type="term" value="C:small-subunit processome"/>
    <property type="evidence" value="ECO:0007669"/>
    <property type="project" value="TreeGrafter"/>
</dbReference>
<dbReference type="InterPro" id="IPR052575">
    <property type="entry name" value="SSU_processome_comp_20"/>
</dbReference>
<dbReference type="GO" id="GO:0030686">
    <property type="term" value="C:90S preribosome"/>
    <property type="evidence" value="ECO:0007669"/>
    <property type="project" value="TreeGrafter"/>
</dbReference>
<dbReference type="Pfam" id="PF20416">
    <property type="entry name" value="UTP20"/>
    <property type="match status" value="1"/>
</dbReference>
<dbReference type="Proteomes" id="UP001190700">
    <property type="component" value="Unassembled WGS sequence"/>
</dbReference>
<proteinExistence type="predicted"/>
<evidence type="ECO:0000259" key="2">
    <source>
        <dbReference type="Pfam" id="PF07539"/>
    </source>
</evidence>
<feature type="domain" description="U3 small nucleolar RNA-associated protein 20 N-terminal" evidence="2">
    <location>
        <begin position="35"/>
        <end position="200"/>
    </location>
</feature>
<dbReference type="InterPro" id="IPR011989">
    <property type="entry name" value="ARM-like"/>
</dbReference>
<organism evidence="4 5">
    <name type="scientific">Cymbomonas tetramitiformis</name>
    <dbReference type="NCBI Taxonomy" id="36881"/>
    <lineage>
        <taxon>Eukaryota</taxon>
        <taxon>Viridiplantae</taxon>
        <taxon>Chlorophyta</taxon>
        <taxon>Pyramimonadophyceae</taxon>
        <taxon>Pyramimonadales</taxon>
        <taxon>Pyramimonadaceae</taxon>
        <taxon>Cymbomonas</taxon>
    </lineage>
</organism>
<evidence type="ECO:0000313" key="5">
    <source>
        <dbReference type="Proteomes" id="UP001190700"/>
    </source>
</evidence>
<dbReference type="SUPFAM" id="SSF48371">
    <property type="entry name" value="ARM repeat"/>
    <property type="match status" value="1"/>
</dbReference>
<sequence length="542" mass="59609">MRGLRRVRPISWAAEGASICGLRRAMNEGEREEGFSAAMQCILALGPYGLQLQDRHVRQSLVDTLASLAGHNPGLAAVLPLIQDLNSWDVNDVDGMDYDKRLSGFRSATPVFFSGLTRTQASLVLWQMMHHTKMDDMALRGSSVAALSCFMEAVALEPKASAPLAIMETGARPLAEATSELRPLVRGLIFPVVTTALKHEMLYVRSEHLEVLRRLGQTLPEMFPELQQLLDKDPEVDFFYNVTHVQMHRRVRALRKLQKVCLEKALSRGVLMSVFVPLLSSIVVEIQTNDKKSTDTQANLVEMAVQGLAAAAGCLPWAPYFQILTKYLRMIKSKPEYSKVATHIVCGLIDSFHFFEKKKPAAEADAVMREEADGAVMREEANDAGDKQDATIDGEAKEDEGEMEAEDEVVEDEPQEEKGEGENFPETELAEGDNALGLEVPAAILAVLRKKLLPELGDHVIEEQEVVRAPMALAVVKVLKLLPTGAVAVELPRVLGGVCNLLRTTNPVIRESARKTLSEMAAELGPKSLSIIVQVMTTALTR</sequence>
<dbReference type="EMBL" id="LGRX02019875">
    <property type="protein sequence ID" value="KAK3258034.1"/>
    <property type="molecule type" value="Genomic_DNA"/>
</dbReference>
<keyword evidence="5" id="KW-1185">Reference proteome</keyword>
<dbReference type="PANTHER" id="PTHR17695">
    <property type="entry name" value="SMALL SUBUNIT PROCESSOME COMPONENT 20 HOMOLOG"/>
    <property type="match status" value="1"/>
</dbReference>
<accession>A0AAE0KRR4</accession>
<name>A0AAE0KRR4_9CHLO</name>
<dbReference type="InterPro" id="IPR016024">
    <property type="entry name" value="ARM-type_fold"/>
</dbReference>
<dbReference type="PANTHER" id="PTHR17695:SF11">
    <property type="entry name" value="SMALL SUBUNIT PROCESSOME COMPONENT 20 HOMOLOG"/>
    <property type="match status" value="1"/>
</dbReference>